<dbReference type="InterPro" id="IPR007404">
    <property type="entry name" value="YdjM-like"/>
</dbReference>
<protein>
    <recommendedName>
        <fullName evidence="5">Inner membrane protein</fullName>
    </recommendedName>
</protein>
<sequence length="333" mass="35497">MAGFRTHVTVSSAIGAGYAVVASGMGYSLSTSLVAGGLCGVSGMLPDVDSDSGVPRRESLGFAAAIVPMLMIDRFKQLDLGHDQMVLIGASLYFGIRFLAAKLIGKWSVHRGMWHSIPAVLIFAGLAFLISGSTEIMDRYLKAVAVGLGAMSHLVLDEIYSIDTRGVVPRFKKSFGTAIKFFGKDRWANFSVYAKLAVVAGLISIEPMVISRLSVRNPELAAKLQKAADRVDSLEGRLAQRTDAITGRTASGDAEPQPIAAAQQQPAQQQPAQQRPTQQQPAQQQYAPQQYAPPMYSQQPTTPPSWFAPPGTGGGGFAPNRSDASQEGGPFTR</sequence>
<dbReference type="EMBL" id="SJPR01000002">
    <property type="protein sequence ID" value="TWT97945.1"/>
    <property type="molecule type" value="Genomic_DNA"/>
</dbReference>
<gene>
    <name evidence="3" type="ORF">Pla108_21000</name>
</gene>
<reference evidence="3 4" key="1">
    <citation type="submission" date="2019-02" db="EMBL/GenBank/DDBJ databases">
        <title>Deep-cultivation of Planctomycetes and their phenomic and genomic characterization uncovers novel biology.</title>
        <authorList>
            <person name="Wiegand S."/>
            <person name="Jogler M."/>
            <person name="Boedeker C."/>
            <person name="Pinto D."/>
            <person name="Vollmers J."/>
            <person name="Rivas-Marin E."/>
            <person name="Kohn T."/>
            <person name="Peeters S.H."/>
            <person name="Heuer A."/>
            <person name="Rast P."/>
            <person name="Oberbeckmann S."/>
            <person name="Bunk B."/>
            <person name="Jeske O."/>
            <person name="Meyerdierks A."/>
            <person name="Storesund J.E."/>
            <person name="Kallscheuer N."/>
            <person name="Luecker S."/>
            <person name="Lage O.M."/>
            <person name="Pohl T."/>
            <person name="Merkel B.J."/>
            <person name="Hornburger P."/>
            <person name="Mueller R.-W."/>
            <person name="Bruemmer F."/>
            <person name="Labrenz M."/>
            <person name="Spormann A.M."/>
            <person name="Op Den Camp H."/>
            <person name="Overmann J."/>
            <person name="Amann R."/>
            <person name="Jetten M.S.M."/>
            <person name="Mascher T."/>
            <person name="Medema M.H."/>
            <person name="Devos D.P."/>
            <person name="Kaster A.-K."/>
            <person name="Ovreas L."/>
            <person name="Rohde M."/>
            <person name="Galperin M.Y."/>
            <person name="Jogler C."/>
        </authorList>
    </citation>
    <scope>NUCLEOTIDE SEQUENCE [LARGE SCALE GENOMIC DNA]</scope>
    <source>
        <strain evidence="3 4">Pla108</strain>
    </source>
</reference>
<name>A0A5C6AFI3_9BACT</name>
<keyword evidence="2" id="KW-0812">Transmembrane</keyword>
<evidence type="ECO:0000313" key="4">
    <source>
        <dbReference type="Proteomes" id="UP000317421"/>
    </source>
</evidence>
<keyword evidence="2" id="KW-1133">Transmembrane helix</keyword>
<proteinExistence type="predicted"/>
<feature type="compositionally biased region" description="Low complexity" evidence="1">
    <location>
        <begin position="256"/>
        <end position="300"/>
    </location>
</feature>
<dbReference type="AlphaFoldDB" id="A0A5C6AFI3"/>
<dbReference type="OrthoDB" id="5295350at2"/>
<evidence type="ECO:0008006" key="5">
    <source>
        <dbReference type="Google" id="ProtNLM"/>
    </source>
</evidence>
<feature type="region of interest" description="Disordered" evidence="1">
    <location>
        <begin position="232"/>
        <end position="333"/>
    </location>
</feature>
<keyword evidence="2" id="KW-0472">Membrane</keyword>
<keyword evidence="4" id="KW-1185">Reference proteome</keyword>
<feature type="transmembrane region" description="Helical" evidence="2">
    <location>
        <begin position="113"/>
        <end position="132"/>
    </location>
</feature>
<comment type="caution">
    <text evidence="3">The sequence shown here is derived from an EMBL/GenBank/DDBJ whole genome shotgun (WGS) entry which is preliminary data.</text>
</comment>
<dbReference type="RefSeq" id="WP_146444834.1">
    <property type="nucleotide sequence ID" value="NZ_SJPR01000002.1"/>
</dbReference>
<organism evidence="3 4">
    <name type="scientific">Botrimarina colliarenosi</name>
    <dbReference type="NCBI Taxonomy" id="2528001"/>
    <lineage>
        <taxon>Bacteria</taxon>
        <taxon>Pseudomonadati</taxon>
        <taxon>Planctomycetota</taxon>
        <taxon>Planctomycetia</taxon>
        <taxon>Pirellulales</taxon>
        <taxon>Lacipirellulaceae</taxon>
        <taxon>Botrimarina</taxon>
    </lineage>
</organism>
<feature type="transmembrane region" description="Helical" evidence="2">
    <location>
        <begin position="87"/>
        <end position="107"/>
    </location>
</feature>
<evidence type="ECO:0000256" key="1">
    <source>
        <dbReference type="SAM" id="MobiDB-lite"/>
    </source>
</evidence>
<dbReference type="Proteomes" id="UP000317421">
    <property type="component" value="Unassembled WGS sequence"/>
</dbReference>
<dbReference type="Pfam" id="PF04307">
    <property type="entry name" value="YdjM"/>
    <property type="match status" value="1"/>
</dbReference>
<evidence type="ECO:0000313" key="3">
    <source>
        <dbReference type="EMBL" id="TWT97945.1"/>
    </source>
</evidence>
<accession>A0A5C6AFI3</accession>
<evidence type="ECO:0000256" key="2">
    <source>
        <dbReference type="SAM" id="Phobius"/>
    </source>
</evidence>